<dbReference type="AlphaFoldDB" id="A0A7E4VBA7"/>
<evidence type="ECO:0000313" key="2">
    <source>
        <dbReference type="WBParaSite" id="Pan_g18931.t1"/>
    </source>
</evidence>
<dbReference type="WBParaSite" id="Pan_g18931.t1">
    <property type="protein sequence ID" value="Pan_g18931.t1"/>
    <property type="gene ID" value="Pan_g18931"/>
</dbReference>
<dbReference type="Proteomes" id="UP000492821">
    <property type="component" value="Unassembled WGS sequence"/>
</dbReference>
<name>A0A7E4VBA7_PANRE</name>
<sequence length="100" mass="10313">MVPPVPLAPPALLATTVPPAPMVSPVLPAALVSPVPMPLTAPALPALRSSSTVVLKLVPSPHLDGFGFNVDLVEKAQFSSVVMALFFISLTSLTLTNKGF</sequence>
<evidence type="ECO:0000313" key="1">
    <source>
        <dbReference type="Proteomes" id="UP000492821"/>
    </source>
</evidence>
<accession>A0A7E4VBA7</accession>
<reference evidence="2" key="2">
    <citation type="submission" date="2020-10" db="UniProtKB">
        <authorList>
            <consortium name="WormBaseParasite"/>
        </authorList>
    </citation>
    <scope>IDENTIFICATION</scope>
</reference>
<organism evidence="1 2">
    <name type="scientific">Panagrellus redivivus</name>
    <name type="common">Microworm</name>
    <dbReference type="NCBI Taxonomy" id="6233"/>
    <lineage>
        <taxon>Eukaryota</taxon>
        <taxon>Metazoa</taxon>
        <taxon>Ecdysozoa</taxon>
        <taxon>Nematoda</taxon>
        <taxon>Chromadorea</taxon>
        <taxon>Rhabditida</taxon>
        <taxon>Tylenchina</taxon>
        <taxon>Panagrolaimomorpha</taxon>
        <taxon>Panagrolaimoidea</taxon>
        <taxon>Panagrolaimidae</taxon>
        <taxon>Panagrellus</taxon>
    </lineage>
</organism>
<keyword evidence="1" id="KW-1185">Reference proteome</keyword>
<reference evidence="1" key="1">
    <citation type="journal article" date="2013" name="Genetics">
        <title>The draft genome and transcriptome of Panagrellus redivivus are shaped by the harsh demands of a free-living lifestyle.</title>
        <authorList>
            <person name="Srinivasan J."/>
            <person name="Dillman A.R."/>
            <person name="Macchietto M.G."/>
            <person name="Heikkinen L."/>
            <person name="Lakso M."/>
            <person name="Fracchia K.M."/>
            <person name="Antoshechkin I."/>
            <person name="Mortazavi A."/>
            <person name="Wong G."/>
            <person name="Sternberg P.W."/>
        </authorList>
    </citation>
    <scope>NUCLEOTIDE SEQUENCE [LARGE SCALE GENOMIC DNA]</scope>
    <source>
        <strain evidence="1">MT8872</strain>
    </source>
</reference>
<protein>
    <submittedName>
        <fullName evidence="2">Secreted protein</fullName>
    </submittedName>
</protein>
<proteinExistence type="predicted"/>